<evidence type="ECO:0000256" key="11">
    <source>
        <dbReference type="SAM" id="MobiDB-lite"/>
    </source>
</evidence>
<proteinExistence type="inferred from homology"/>
<comment type="subcellular location">
    <subcellularLocation>
        <location evidence="2">Cell membrane</location>
        <topology evidence="2">Single-pass membrane protein</topology>
    </subcellularLocation>
</comment>
<keyword evidence="12" id="KW-0966">Cell projection</keyword>
<evidence type="ECO:0000256" key="2">
    <source>
        <dbReference type="ARBA" id="ARBA00004162"/>
    </source>
</evidence>
<dbReference type="GO" id="GO:0006935">
    <property type="term" value="P:chemotaxis"/>
    <property type="evidence" value="ECO:0007669"/>
    <property type="project" value="UniProtKB-KW"/>
</dbReference>
<reference evidence="12 13" key="1">
    <citation type="journal article" date="2020" name="Nature">
        <title>Bacterial chemolithoautotrophy via manganese oxidation.</title>
        <authorList>
            <person name="Yu H."/>
            <person name="Leadbetter J.R."/>
        </authorList>
    </citation>
    <scope>NUCLEOTIDE SEQUENCE [LARGE SCALE GENOMIC DNA]</scope>
    <source>
        <strain evidence="12 13">Mn-1</strain>
    </source>
</reference>
<dbReference type="GO" id="GO:0009425">
    <property type="term" value="C:bacterial-type flagellum basal body"/>
    <property type="evidence" value="ECO:0007669"/>
    <property type="project" value="InterPro"/>
</dbReference>
<feature type="region of interest" description="Disordered" evidence="11">
    <location>
        <begin position="1"/>
        <end position="22"/>
    </location>
</feature>
<protein>
    <recommendedName>
        <fullName evidence="10">Flagellar protein FliL</fullName>
    </recommendedName>
</protein>
<keyword evidence="7 10" id="KW-0283">Flagellar rotation</keyword>
<dbReference type="RefSeq" id="WP_168062997.1">
    <property type="nucleotide sequence ID" value="NZ_VTOW01000005.1"/>
</dbReference>
<keyword evidence="5 10" id="KW-0145">Chemotaxis</keyword>
<comment type="function">
    <text evidence="1 10">Controls the rotational direction of flagella during chemotaxis.</text>
</comment>
<feature type="compositionally biased region" description="Basic and acidic residues" evidence="11">
    <location>
        <begin position="1"/>
        <end position="20"/>
    </location>
</feature>
<dbReference type="PANTHER" id="PTHR35091">
    <property type="entry name" value="FLAGELLAR PROTEIN FLIL"/>
    <property type="match status" value="1"/>
</dbReference>
<evidence type="ECO:0000256" key="6">
    <source>
        <dbReference type="ARBA" id="ARBA00022692"/>
    </source>
</evidence>
<evidence type="ECO:0000256" key="4">
    <source>
        <dbReference type="ARBA" id="ARBA00022475"/>
    </source>
</evidence>
<dbReference type="Pfam" id="PF03748">
    <property type="entry name" value="FliL"/>
    <property type="match status" value="1"/>
</dbReference>
<evidence type="ECO:0000256" key="5">
    <source>
        <dbReference type="ARBA" id="ARBA00022500"/>
    </source>
</evidence>
<evidence type="ECO:0000313" key="12">
    <source>
        <dbReference type="EMBL" id="NKE73048.1"/>
    </source>
</evidence>
<keyword evidence="8 10" id="KW-1133">Transmembrane helix</keyword>
<evidence type="ECO:0000256" key="10">
    <source>
        <dbReference type="RuleBase" id="RU364125"/>
    </source>
</evidence>
<gene>
    <name evidence="12" type="ORF">MNODULE_20035</name>
</gene>
<name>A0A7X6DTD9_9BACT</name>
<comment type="similarity">
    <text evidence="3 10">Belongs to the FliL family.</text>
</comment>
<keyword evidence="12" id="KW-0282">Flagellum</keyword>
<dbReference type="GO" id="GO:0071978">
    <property type="term" value="P:bacterial-type flagellum-dependent swarming motility"/>
    <property type="evidence" value="ECO:0007669"/>
    <property type="project" value="TreeGrafter"/>
</dbReference>
<accession>A0A7X6DTD9</accession>
<organism evidence="12 13">
    <name type="scientific">Candidatus Manganitrophus noduliformans</name>
    <dbReference type="NCBI Taxonomy" id="2606439"/>
    <lineage>
        <taxon>Bacteria</taxon>
        <taxon>Pseudomonadati</taxon>
        <taxon>Nitrospirota</taxon>
        <taxon>Nitrospiria</taxon>
        <taxon>Candidatus Troglogloeales</taxon>
        <taxon>Candidatus Manganitrophaceae</taxon>
        <taxon>Candidatus Manganitrophus</taxon>
    </lineage>
</organism>
<evidence type="ECO:0000256" key="1">
    <source>
        <dbReference type="ARBA" id="ARBA00002254"/>
    </source>
</evidence>
<evidence type="ECO:0000256" key="9">
    <source>
        <dbReference type="ARBA" id="ARBA00023136"/>
    </source>
</evidence>
<keyword evidence="6 10" id="KW-0812">Transmembrane</keyword>
<feature type="transmembrane region" description="Helical" evidence="10">
    <location>
        <begin position="27"/>
        <end position="48"/>
    </location>
</feature>
<evidence type="ECO:0000313" key="13">
    <source>
        <dbReference type="Proteomes" id="UP000534783"/>
    </source>
</evidence>
<keyword evidence="4 10" id="KW-1003">Cell membrane</keyword>
<dbReference type="GO" id="GO:0005886">
    <property type="term" value="C:plasma membrane"/>
    <property type="evidence" value="ECO:0007669"/>
    <property type="project" value="UniProtKB-SubCell"/>
</dbReference>
<keyword evidence="9 10" id="KW-0472">Membrane</keyword>
<comment type="caution">
    <text evidence="12">The sequence shown here is derived from an EMBL/GenBank/DDBJ whole genome shotgun (WGS) entry which is preliminary data.</text>
</comment>
<feature type="region of interest" description="Disordered" evidence="11">
    <location>
        <begin position="60"/>
        <end position="82"/>
    </location>
</feature>
<evidence type="ECO:0000256" key="7">
    <source>
        <dbReference type="ARBA" id="ARBA00022779"/>
    </source>
</evidence>
<evidence type="ECO:0000256" key="3">
    <source>
        <dbReference type="ARBA" id="ARBA00008281"/>
    </source>
</evidence>
<evidence type="ECO:0000256" key="8">
    <source>
        <dbReference type="ARBA" id="ARBA00022989"/>
    </source>
</evidence>
<dbReference type="AlphaFoldDB" id="A0A7X6DTD9"/>
<keyword evidence="12" id="KW-0969">Cilium</keyword>
<dbReference type="Proteomes" id="UP000534783">
    <property type="component" value="Unassembled WGS sequence"/>
</dbReference>
<dbReference type="EMBL" id="VTOW01000005">
    <property type="protein sequence ID" value="NKE73048.1"/>
    <property type="molecule type" value="Genomic_DNA"/>
</dbReference>
<feature type="compositionally biased region" description="Basic and acidic residues" evidence="11">
    <location>
        <begin position="68"/>
        <end position="82"/>
    </location>
</feature>
<sequence>MAEEEKKGEADKADKKETKSSAKSKKMLFVIGGAVILLAAGGGVFFMMKKPSEETVAAVAAEEAAPPKTEKSGGKAEAAGGEKTEEKGGVIFDLDPFVVNLADTPEIRYLKLTIKLELTKEEYTEEVTNRMPQIRDSLLILFSSKEYASIRTVEGKMELRDEILQRLNTILKKGAVKAAYFTDFVAQ</sequence>
<keyword evidence="13" id="KW-1185">Reference proteome</keyword>
<dbReference type="PANTHER" id="PTHR35091:SF2">
    <property type="entry name" value="FLAGELLAR PROTEIN FLIL"/>
    <property type="match status" value="1"/>
</dbReference>
<dbReference type="InterPro" id="IPR005503">
    <property type="entry name" value="FliL"/>
</dbReference>